<evidence type="ECO:0000313" key="5">
    <source>
        <dbReference type="Proteomes" id="UP000192772"/>
    </source>
</evidence>
<evidence type="ECO:0000259" key="3">
    <source>
        <dbReference type="PROSITE" id="PS50125"/>
    </source>
</evidence>
<dbReference type="STRING" id="81858.BST23_20830"/>
<dbReference type="CDD" id="cd07302">
    <property type="entry name" value="CHD"/>
    <property type="match status" value="1"/>
</dbReference>
<comment type="caution">
    <text evidence="4">The sequence shown here is derived from an EMBL/GenBank/DDBJ whole genome shotgun (WGS) entry which is preliminary data.</text>
</comment>
<dbReference type="InterPro" id="IPR029787">
    <property type="entry name" value="Nucleotide_cyclase"/>
</dbReference>
<dbReference type="Pfam" id="PF13191">
    <property type="entry name" value="AAA_16"/>
    <property type="match status" value="1"/>
</dbReference>
<proteinExistence type="predicted"/>
<dbReference type="AlphaFoldDB" id="A0A0M2ZPS6"/>
<dbReference type="SUPFAM" id="SSF55073">
    <property type="entry name" value="Nucleotide cyclase"/>
    <property type="match status" value="1"/>
</dbReference>
<dbReference type="SMART" id="SM00044">
    <property type="entry name" value="CYCc"/>
    <property type="match status" value="1"/>
</dbReference>
<dbReference type="SUPFAM" id="SSF52540">
    <property type="entry name" value="P-loop containing nucleoside triphosphate hydrolases"/>
    <property type="match status" value="1"/>
</dbReference>
<dbReference type="GO" id="GO:0004016">
    <property type="term" value="F:adenylate cyclase activity"/>
    <property type="evidence" value="ECO:0007669"/>
    <property type="project" value="TreeGrafter"/>
</dbReference>
<dbReference type="OrthoDB" id="5476461at2"/>
<dbReference type="Gene3D" id="3.40.50.300">
    <property type="entry name" value="P-loop containing nucleotide triphosphate hydrolases"/>
    <property type="match status" value="1"/>
</dbReference>
<dbReference type="GO" id="GO:0005737">
    <property type="term" value="C:cytoplasm"/>
    <property type="evidence" value="ECO:0007669"/>
    <property type="project" value="TreeGrafter"/>
</dbReference>
<evidence type="ECO:0000256" key="1">
    <source>
        <dbReference type="ARBA" id="ARBA00022741"/>
    </source>
</evidence>
<reference evidence="4 5" key="1">
    <citation type="submission" date="2017-02" db="EMBL/GenBank/DDBJ databases">
        <title>The new phylogeny of genus Mycobacterium.</title>
        <authorList>
            <person name="Tortoli E."/>
            <person name="Trovato A."/>
            <person name="Cirillo D.M."/>
        </authorList>
    </citation>
    <scope>NUCLEOTIDE SEQUENCE [LARGE SCALE GENOMIC DNA]</scope>
    <source>
        <strain evidence="4 5">FI-09383</strain>
    </source>
</reference>
<dbReference type="InterPro" id="IPR041664">
    <property type="entry name" value="AAA_16"/>
</dbReference>
<dbReference type="InterPro" id="IPR001054">
    <property type="entry name" value="A/G_cyclase"/>
</dbReference>
<dbReference type="InterPro" id="IPR027417">
    <property type="entry name" value="P-loop_NTPase"/>
</dbReference>
<gene>
    <name evidence="4" type="ORF">BST23_20830</name>
</gene>
<name>A0A0M2ZPS6_9MYCO</name>
<dbReference type="RefSeq" id="WP_046750265.1">
    <property type="nucleotide sequence ID" value="NZ_LBNO01000003.1"/>
</dbReference>
<sequence length="1046" mass="113464">MEAPVRCPTCATEARVGARFCDGCGTPLDQPRVAEYKQVTVLFADVVRSMDLAATLGPERLREVMTELVRRVTRVIRRYDGTVNQFTGDGIMALFGAPRALEDHARRACLAALEVQKEIRALAAETARSDGISLQLRIGLNSGMVVAGDIGAEALAYTAMGEHVGMAQRMESVAPPGGVMLSESTARLVEDDMRLSDRQPVRIKGAAEPVTARQLLAAGGHRITHQRTSPLIGRQEEMGAVAAALDDALDGRGRVLGISGAPGIGKSRIAQEAAAIARSHGIDVFCTYCESHSSQVPFFAMGQLLRAFFGVDELEPADATRRIRKMLPAANSDDLDLLHDLLGIGQHSTDSGIDPDARRRRLTRLLDAALLARAEPAIYVIDDAQWIDAVSESMLTDLLAAVPKTHALVLITYRPEYQGALTRSPGYDTISLAPLDSSETSTLIAEMLGSDPSVKHIAARIAEHSAGNPFFTEEIVRDLAERKILDGVHGAYVYRGDGEVSVPPTVQAAIAARIDRLSAAAKRTLNAASVIGSQFGERLLKMIGVVEVSELVDAKLVEPVSPTEFAFRHPLIRAVAYESQLRSSRSQLHRQVAGAIEQLDPPSAEKNAARIATHFEAAGDLHEAFDWHMRAGGWSVHRDITAARMSWERARAVADQLPEDDPGRLTMQIAPRTWLCATFWRVGGSLDDVGFDELRELTTAAGDKRSLAMGMIGQVQMLNFHGKFKEASQFASEYVALLESIGDAELTIAFLTTPILAKWNAGEISEAMRLSQRGIDLTEGDPTMGNLIMGSPLAFLLALRGSARVCLGVSGWREDFGRAIAMARSIDPFSFCGVVQFKYIAVLNWALQAGDVALRDTAEALEIARRSADDFTLANAEFAHGLVLVRHPQADRQRGFALLERAARSARQHRYTIIAAWCADLDVAAELIRSGDCQRAVELAARVLENELASGEAINPGWSTTVLVEALLARGAEGDIDDAEAAVDRLARLPAEPGFLYRELPLLRLRAMLAKARGEDEAYRDLRDQYRARAEATGMEGHIAIAHAMD</sequence>
<dbReference type="Proteomes" id="UP000192772">
    <property type="component" value="Unassembled WGS sequence"/>
</dbReference>
<dbReference type="PANTHER" id="PTHR16305">
    <property type="entry name" value="TESTICULAR SOLUBLE ADENYLYL CYCLASE"/>
    <property type="match status" value="1"/>
</dbReference>
<dbReference type="GO" id="GO:0005524">
    <property type="term" value="F:ATP binding"/>
    <property type="evidence" value="ECO:0007669"/>
    <property type="project" value="UniProtKB-KW"/>
</dbReference>
<dbReference type="GO" id="GO:0035556">
    <property type="term" value="P:intracellular signal transduction"/>
    <property type="evidence" value="ECO:0007669"/>
    <property type="project" value="InterPro"/>
</dbReference>
<accession>A0A0M2ZPS6</accession>
<dbReference type="EMBL" id="MVHP01000029">
    <property type="protein sequence ID" value="ORA61965.1"/>
    <property type="molecule type" value="Genomic_DNA"/>
</dbReference>
<dbReference type="GO" id="GO:0009190">
    <property type="term" value="P:cyclic nucleotide biosynthetic process"/>
    <property type="evidence" value="ECO:0007669"/>
    <property type="project" value="InterPro"/>
</dbReference>
<keyword evidence="2" id="KW-0067">ATP-binding</keyword>
<dbReference type="Pfam" id="PF00211">
    <property type="entry name" value="Guanylate_cyc"/>
    <property type="match status" value="1"/>
</dbReference>
<accession>A0A1A0QPE7</accession>
<evidence type="ECO:0000313" key="4">
    <source>
        <dbReference type="EMBL" id="ORA61965.1"/>
    </source>
</evidence>
<feature type="domain" description="Guanylate cyclase" evidence="3">
    <location>
        <begin position="40"/>
        <end position="171"/>
    </location>
</feature>
<organism evidence="4 5">
    <name type="scientific">Mycolicibacterium elephantis</name>
    <dbReference type="NCBI Taxonomy" id="81858"/>
    <lineage>
        <taxon>Bacteria</taxon>
        <taxon>Bacillati</taxon>
        <taxon>Actinomycetota</taxon>
        <taxon>Actinomycetes</taxon>
        <taxon>Mycobacteriales</taxon>
        <taxon>Mycobacteriaceae</taxon>
        <taxon>Mycolicibacterium</taxon>
    </lineage>
</organism>
<dbReference type="PANTHER" id="PTHR16305:SF28">
    <property type="entry name" value="GUANYLATE CYCLASE DOMAIN-CONTAINING PROTEIN"/>
    <property type="match status" value="1"/>
</dbReference>
<dbReference type="Gene3D" id="3.30.70.1230">
    <property type="entry name" value="Nucleotide cyclase"/>
    <property type="match status" value="1"/>
</dbReference>
<keyword evidence="1" id="KW-0547">Nucleotide-binding</keyword>
<protein>
    <submittedName>
        <fullName evidence="4">Cyclase</fullName>
    </submittedName>
</protein>
<evidence type="ECO:0000256" key="2">
    <source>
        <dbReference type="ARBA" id="ARBA00022840"/>
    </source>
</evidence>
<dbReference type="PROSITE" id="PS50125">
    <property type="entry name" value="GUANYLATE_CYCLASE_2"/>
    <property type="match status" value="1"/>
</dbReference>